<accession>A0ABV9I4M4</accession>
<comment type="caution">
    <text evidence="1">The sequence shown here is derived from an EMBL/GenBank/DDBJ whole genome shotgun (WGS) entry which is preliminary data.</text>
</comment>
<keyword evidence="2" id="KW-1185">Reference proteome</keyword>
<proteinExistence type="predicted"/>
<dbReference type="Proteomes" id="UP001595952">
    <property type="component" value="Unassembled WGS sequence"/>
</dbReference>
<dbReference type="EMBL" id="JBHSEI010000001">
    <property type="protein sequence ID" value="MFC4637063.1"/>
    <property type="molecule type" value="Genomic_DNA"/>
</dbReference>
<evidence type="ECO:0000313" key="1">
    <source>
        <dbReference type="EMBL" id="MFC4637063.1"/>
    </source>
</evidence>
<name>A0ABV9I4M4_9DEIO</name>
<protein>
    <submittedName>
        <fullName evidence="1">Uncharacterized protein</fullName>
    </submittedName>
</protein>
<gene>
    <name evidence="1" type="ORF">ACFO0D_01795</name>
</gene>
<reference evidence="2" key="1">
    <citation type="journal article" date="2019" name="Int. J. Syst. Evol. Microbiol.">
        <title>The Global Catalogue of Microorganisms (GCM) 10K type strain sequencing project: providing services to taxonomists for standard genome sequencing and annotation.</title>
        <authorList>
            <consortium name="The Broad Institute Genomics Platform"/>
            <consortium name="The Broad Institute Genome Sequencing Center for Infectious Disease"/>
            <person name="Wu L."/>
            <person name="Ma J."/>
        </authorList>
    </citation>
    <scope>NUCLEOTIDE SEQUENCE [LARGE SCALE GENOMIC DNA]</scope>
    <source>
        <strain evidence="2">CCUG 55995</strain>
    </source>
</reference>
<organism evidence="1 2">
    <name type="scientific">Deinococcus hohokamensis</name>
    <dbReference type="NCBI Taxonomy" id="309883"/>
    <lineage>
        <taxon>Bacteria</taxon>
        <taxon>Thermotogati</taxon>
        <taxon>Deinococcota</taxon>
        <taxon>Deinococci</taxon>
        <taxon>Deinococcales</taxon>
        <taxon>Deinococcaceae</taxon>
        <taxon>Deinococcus</taxon>
    </lineage>
</organism>
<sequence>MTRADLASTPAQAPTALSLHTVSLLRAAEAVLAAQRPRAPLRLARVSLDGVTFGAAPDPQALALNRGLLEDVVTVALAGEAAAWILGLPPQGSLSARDGAALLAAGLSEPEEQQVAGAYLQVLGARARAALRQAWAEVEVVAAGLREHRELDAREVAHRIACAQSIRSSLLN</sequence>
<dbReference type="RefSeq" id="WP_380060100.1">
    <property type="nucleotide sequence ID" value="NZ_JBHSEI010000001.1"/>
</dbReference>
<evidence type="ECO:0000313" key="2">
    <source>
        <dbReference type="Proteomes" id="UP001595952"/>
    </source>
</evidence>